<feature type="region of interest" description="Disordered" evidence="1">
    <location>
        <begin position="1"/>
        <end position="21"/>
    </location>
</feature>
<protein>
    <submittedName>
        <fullName evidence="2">Uncharacterized protein</fullName>
    </submittedName>
</protein>
<dbReference type="Proteomes" id="UP001204621">
    <property type="component" value="Unassembled WGS sequence"/>
</dbReference>
<proteinExistence type="predicted"/>
<dbReference type="EMBL" id="JANUGU010000001">
    <property type="protein sequence ID" value="MCS0656832.1"/>
    <property type="molecule type" value="Genomic_DNA"/>
</dbReference>
<evidence type="ECO:0000313" key="2">
    <source>
        <dbReference type="EMBL" id="MCS0656832.1"/>
    </source>
</evidence>
<evidence type="ECO:0000256" key="1">
    <source>
        <dbReference type="SAM" id="MobiDB-lite"/>
    </source>
</evidence>
<organism evidence="2 3">
    <name type="scientific">Massilia terrae</name>
    <dbReference type="NCBI Taxonomy" id="1811224"/>
    <lineage>
        <taxon>Bacteria</taxon>
        <taxon>Pseudomonadati</taxon>
        <taxon>Pseudomonadota</taxon>
        <taxon>Betaproteobacteria</taxon>
        <taxon>Burkholderiales</taxon>
        <taxon>Oxalobacteraceae</taxon>
        <taxon>Telluria group</taxon>
        <taxon>Massilia</taxon>
    </lineage>
</organism>
<gene>
    <name evidence="2" type="ORF">NX778_02000</name>
</gene>
<feature type="region of interest" description="Disordered" evidence="1">
    <location>
        <begin position="63"/>
        <end position="86"/>
    </location>
</feature>
<name>A0ABT2CS97_9BURK</name>
<dbReference type="RefSeq" id="WP_258810007.1">
    <property type="nucleotide sequence ID" value="NZ_JANUGU010000001.1"/>
</dbReference>
<accession>A0ABT2CS97</accession>
<evidence type="ECO:0000313" key="3">
    <source>
        <dbReference type="Proteomes" id="UP001204621"/>
    </source>
</evidence>
<comment type="caution">
    <text evidence="2">The sequence shown here is derived from an EMBL/GenBank/DDBJ whole genome shotgun (WGS) entry which is preliminary data.</text>
</comment>
<keyword evidence="3" id="KW-1185">Reference proteome</keyword>
<feature type="compositionally biased region" description="Basic and acidic residues" evidence="1">
    <location>
        <begin position="67"/>
        <end position="76"/>
    </location>
</feature>
<reference evidence="2 3" key="1">
    <citation type="submission" date="2022-08" db="EMBL/GenBank/DDBJ databases">
        <title>Reclassification of Massilia species as members of the genera Telluria, Duganella, Pseudoduganella, Mokoshia gen. nov. and Zemynaea gen. nov. using orthogonal and non-orthogonal genome-based approaches.</title>
        <authorList>
            <person name="Bowman J.P."/>
        </authorList>
    </citation>
    <scope>NUCLEOTIDE SEQUENCE [LARGE SCALE GENOMIC DNA]</scope>
    <source>
        <strain evidence="2 3">JCM 31606</strain>
    </source>
</reference>
<sequence length="86" mass="9721">MKFKDDHRQQHQRRSDRATAERVDLAALTARAFDLHAATNYLRLSGVQAHLIESFAARCPQGLRAAQPERVDERRRSLAPGNSTPN</sequence>